<dbReference type="Proteomes" id="UP001595190">
    <property type="component" value="Unassembled WGS sequence"/>
</dbReference>
<dbReference type="InterPro" id="IPR036844">
    <property type="entry name" value="Hint_dom_sf"/>
</dbReference>
<accession>A0ABV6ZSL1</accession>
<dbReference type="Gene3D" id="2.170.16.10">
    <property type="entry name" value="Hedgehog/Intein (Hint) domain"/>
    <property type="match status" value="1"/>
</dbReference>
<dbReference type="SUPFAM" id="SSF51294">
    <property type="entry name" value="Hedgehog/intein (Hint) domain"/>
    <property type="match status" value="1"/>
</dbReference>
<dbReference type="EMBL" id="JBHGPK010000094">
    <property type="protein sequence ID" value="MFC2255161.1"/>
    <property type="molecule type" value="Genomic_DNA"/>
</dbReference>
<comment type="caution">
    <text evidence="2">The sequence shown here is derived from an EMBL/GenBank/DDBJ whole genome shotgun (WGS) entry which is preliminary data.</text>
</comment>
<evidence type="ECO:0008006" key="4">
    <source>
        <dbReference type="Google" id="ProtNLM"/>
    </source>
</evidence>
<dbReference type="CDD" id="cd00081">
    <property type="entry name" value="Hint"/>
    <property type="match status" value="1"/>
</dbReference>
<feature type="compositionally biased region" description="Low complexity" evidence="1">
    <location>
        <begin position="556"/>
        <end position="573"/>
    </location>
</feature>
<evidence type="ECO:0000256" key="1">
    <source>
        <dbReference type="SAM" id="MobiDB-lite"/>
    </source>
</evidence>
<feature type="non-terminal residue" evidence="2">
    <location>
        <position position="671"/>
    </location>
</feature>
<name>A0ABV6ZSL1_9HYPH</name>
<evidence type="ECO:0000313" key="3">
    <source>
        <dbReference type="Proteomes" id="UP001595190"/>
    </source>
</evidence>
<sequence>MEPSTQDLMNPRSPLFSNYPSSYSDQLSNYYTNKSLKAAEYVEYETTIIAVYGGVGYFKISEFGGVVGGFILGLGAADLSIKSSQYSAAAGYVKTIGDIEAAAARTGLYTAEQAQQYNMALSGLSNVLGAENAQFVAGNIRLSVINYYSTHPDVKCFAFGTPILLASGRWVNIEDIKIGDIVSAFDPSCRKMTTGVVKRLYRNVTQEFFVLRGGVAVTRGHLFLNELGEYEQIGQIVSRKGSVVRDDGSVEPAIVEEVVIYNDDTRSRYQELGGLSYATSGGIALAPEPQNGWCTYNFEVEGIHAYVAGGYCVHNDSSLAGDLFAGTLDAFQALALGGRLIAEDAVITTTAIARNLSRLNIPGAIGAAAAGALDAMSIGLRSAVGALQGMSSGLGGAFGVMGRDISAVTTGLANAIGGPIGGAIGAIGGVPSGILGGIGSVLKGIGSGQPVAHTLADLAPRVGTPDGNPSSSATPAGYQDLNGFYHNTYDQAEAANRARAVDPWLAPTRNTGLDRFNPAGANPAATDGGGLARTLGFSGPDVSPSSSVGVGGNSSHGGSSSSTGGANQGSSGNPGNRQDGNGSRTSGRGSAGSQGSGEPVILDLDGDGLRVTPLSSSTQFIDDKGDSYQTRTAWAGKGDGVLIFDADHDGKLSNAKEFAFTEWDSTAKGDL</sequence>
<protein>
    <recommendedName>
        <fullName evidence="4">Intein C-terminal splicing domain-containing protein</fullName>
    </recommendedName>
</protein>
<feature type="region of interest" description="Disordered" evidence="1">
    <location>
        <begin position="512"/>
        <end position="608"/>
    </location>
</feature>
<gene>
    <name evidence="2" type="ORF">ACETRX_36990</name>
</gene>
<reference evidence="2 3" key="1">
    <citation type="submission" date="2024-09" db="EMBL/GenBank/DDBJ databases">
        <title>Description of Labrys sedimenti sp. nov., isolated from a diclofenac-degrading enrichment culture, and genome-based reclassification of Labrys portucalensis as a later heterotypic synonym of Labrys neptuniae.</title>
        <authorList>
            <person name="Tancsics A."/>
            <person name="Csepanyi A."/>
        </authorList>
    </citation>
    <scope>NUCLEOTIDE SEQUENCE [LARGE SCALE GENOMIC DNA]</scope>
    <source>
        <strain evidence="2 3">LMG 23412</strain>
    </source>
</reference>
<dbReference type="PROSITE" id="PS50817">
    <property type="entry name" value="INTEIN_N_TER"/>
    <property type="match status" value="1"/>
</dbReference>
<proteinExistence type="predicted"/>
<organism evidence="2 3">
    <name type="scientific">Labrys neptuniae</name>
    <dbReference type="NCBI Taxonomy" id="376174"/>
    <lineage>
        <taxon>Bacteria</taxon>
        <taxon>Pseudomonadati</taxon>
        <taxon>Pseudomonadota</taxon>
        <taxon>Alphaproteobacteria</taxon>
        <taxon>Hyphomicrobiales</taxon>
        <taxon>Xanthobacteraceae</taxon>
        <taxon>Labrys</taxon>
    </lineage>
</organism>
<dbReference type="InterPro" id="IPR006141">
    <property type="entry name" value="Intein_N"/>
</dbReference>
<evidence type="ECO:0000313" key="2">
    <source>
        <dbReference type="EMBL" id="MFC2255161.1"/>
    </source>
</evidence>
<feature type="compositionally biased region" description="Low complexity" evidence="1">
    <location>
        <begin position="536"/>
        <end position="548"/>
    </location>
</feature>